<dbReference type="PANTHER" id="PTHR30272:SF1">
    <property type="entry name" value="3-HYDROXYACYL-[ACYL-CARRIER-PROTEIN] DEHYDRATASE"/>
    <property type="match status" value="1"/>
</dbReference>
<comment type="caution">
    <text evidence="2">The sequence shown here is derived from an EMBL/GenBank/DDBJ whole genome shotgun (WGS) entry which is preliminary data.</text>
</comment>
<dbReference type="AlphaFoldDB" id="X1LSL9"/>
<protein>
    <recommendedName>
        <fullName evidence="3">Beta-hydroxyacyl-ACP dehydratase</fullName>
    </recommendedName>
</protein>
<gene>
    <name evidence="2" type="ORF">S06H3_29562</name>
</gene>
<keyword evidence="1" id="KW-0456">Lyase</keyword>
<dbReference type="EMBL" id="BARV01017328">
    <property type="protein sequence ID" value="GAI22068.1"/>
    <property type="molecule type" value="Genomic_DNA"/>
</dbReference>
<dbReference type="Gene3D" id="3.10.129.10">
    <property type="entry name" value="Hotdog Thioesterase"/>
    <property type="match status" value="1"/>
</dbReference>
<reference evidence="2" key="1">
    <citation type="journal article" date="2014" name="Front. Microbiol.">
        <title>High frequency of phylogenetically diverse reductive dehalogenase-homologous genes in deep subseafloor sedimentary metagenomes.</title>
        <authorList>
            <person name="Kawai M."/>
            <person name="Futagami T."/>
            <person name="Toyoda A."/>
            <person name="Takaki Y."/>
            <person name="Nishi S."/>
            <person name="Hori S."/>
            <person name="Arai W."/>
            <person name="Tsubouchi T."/>
            <person name="Morono Y."/>
            <person name="Uchiyama I."/>
            <person name="Ito T."/>
            <person name="Fujiyama A."/>
            <person name="Inagaki F."/>
            <person name="Takami H."/>
        </authorList>
    </citation>
    <scope>NUCLEOTIDE SEQUENCE</scope>
    <source>
        <strain evidence="2">Expedition CK06-06</strain>
    </source>
</reference>
<accession>X1LSL9</accession>
<dbReference type="GO" id="GO:0016829">
    <property type="term" value="F:lyase activity"/>
    <property type="evidence" value="ECO:0007669"/>
    <property type="project" value="UniProtKB-KW"/>
</dbReference>
<dbReference type="InterPro" id="IPR013114">
    <property type="entry name" value="FabA_FabZ"/>
</dbReference>
<dbReference type="InterPro" id="IPR029069">
    <property type="entry name" value="HotDog_dom_sf"/>
</dbReference>
<sequence length="158" mass="17817">MAETMRFILIDKVISLEPGKEIKAVKSVSLAEEYLADHFPTFPVLPGVLLLEGLIESASWLVREAENFAHSMILLREVRNVKYKSFLAPGAQVEYTVEARTIEENVSSFAGFGESGGERIVEARFGLRHFNLADEDSTMATVDARIIENMKKQWKLLR</sequence>
<proteinExistence type="predicted"/>
<evidence type="ECO:0008006" key="3">
    <source>
        <dbReference type="Google" id="ProtNLM"/>
    </source>
</evidence>
<organism evidence="2">
    <name type="scientific">marine sediment metagenome</name>
    <dbReference type="NCBI Taxonomy" id="412755"/>
    <lineage>
        <taxon>unclassified sequences</taxon>
        <taxon>metagenomes</taxon>
        <taxon>ecological metagenomes</taxon>
    </lineage>
</organism>
<dbReference type="PANTHER" id="PTHR30272">
    <property type="entry name" value="3-HYDROXYACYL-[ACYL-CARRIER-PROTEIN] DEHYDRATASE"/>
    <property type="match status" value="1"/>
</dbReference>
<dbReference type="Pfam" id="PF07977">
    <property type="entry name" value="FabA"/>
    <property type="match status" value="1"/>
</dbReference>
<evidence type="ECO:0000313" key="2">
    <source>
        <dbReference type="EMBL" id="GAI22068.1"/>
    </source>
</evidence>
<dbReference type="SUPFAM" id="SSF54637">
    <property type="entry name" value="Thioesterase/thiol ester dehydrase-isomerase"/>
    <property type="match status" value="1"/>
</dbReference>
<name>X1LSL9_9ZZZZ</name>
<evidence type="ECO:0000256" key="1">
    <source>
        <dbReference type="ARBA" id="ARBA00023239"/>
    </source>
</evidence>